<feature type="transmembrane region" description="Helical" evidence="1">
    <location>
        <begin position="45"/>
        <end position="63"/>
    </location>
</feature>
<evidence type="ECO:0000313" key="2">
    <source>
        <dbReference type="EMBL" id="CAH7684113.1"/>
    </source>
</evidence>
<gene>
    <name evidence="2" type="ORF">PPACK8108_LOCUS18116</name>
</gene>
<keyword evidence="1" id="KW-1133">Transmembrane helix</keyword>
<feature type="transmembrane region" description="Helical" evidence="1">
    <location>
        <begin position="12"/>
        <end position="33"/>
    </location>
</feature>
<evidence type="ECO:0000313" key="3">
    <source>
        <dbReference type="Proteomes" id="UP001153365"/>
    </source>
</evidence>
<keyword evidence="3" id="KW-1185">Reference proteome</keyword>
<dbReference type="EMBL" id="CALTRL010005192">
    <property type="protein sequence ID" value="CAH7684113.1"/>
    <property type="molecule type" value="Genomic_DNA"/>
</dbReference>
<evidence type="ECO:0000256" key="1">
    <source>
        <dbReference type="SAM" id="Phobius"/>
    </source>
</evidence>
<feature type="transmembrane region" description="Helical" evidence="1">
    <location>
        <begin position="166"/>
        <end position="188"/>
    </location>
</feature>
<reference evidence="2" key="1">
    <citation type="submission" date="2022-06" db="EMBL/GenBank/DDBJ databases">
        <authorList>
            <consortium name="SYNGENTA / RWTH Aachen University"/>
        </authorList>
    </citation>
    <scope>NUCLEOTIDE SEQUENCE</scope>
</reference>
<keyword evidence="1" id="KW-0812">Transmembrane</keyword>
<accession>A0AAV0BEG0</accession>
<organism evidence="2 3">
    <name type="scientific">Phakopsora pachyrhizi</name>
    <name type="common">Asian soybean rust disease fungus</name>
    <dbReference type="NCBI Taxonomy" id="170000"/>
    <lineage>
        <taxon>Eukaryota</taxon>
        <taxon>Fungi</taxon>
        <taxon>Dikarya</taxon>
        <taxon>Basidiomycota</taxon>
        <taxon>Pucciniomycotina</taxon>
        <taxon>Pucciniomycetes</taxon>
        <taxon>Pucciniales</taxon>
        <taxon>Phakopsoraceae</taxon>
        <taxon>Phakopsora</taxon>
    </lineage>
</organism>
<protein>
    <submittedName>
        <fullName evidence="2">Expressed protein</fullName>
    </submittedName>
</protein>
<sequence length="293" mass="32954">MSMTISEKDHIIAFQPVLSTLSGVVILQFFSYWTDRINRSSKPRLISVMCATAFGLHMLQLLSEVWILFNSATSTRKDYCACYQYGAFGTYFTLSIALIVQFHFSRITFILIDYSKAWIVLTCLLALITTISGFGTAMSFTVKYALYLRNDLIKPRVFSRVVVGLYLSWLASAVISNLSILVILGVSIKFQRRRGVQKKLRDVFERLRILTLSALALNAFAALLSMICVAISHLFPHIDINIRLRLQSVSFIVVSFSSRLYLISFLWSLSPFHITPSPDFGSCVAPLASQLSG</sequence>
<comment type="caution">
    <text evidence="2">The sequence shown here is derived from an EMBL/GenBank/DDBJ whole genome shotgun (WGS) entry which is preliminary data.</text>
</comment>
<dbReference type="AlphaFoldDB" id="A0AAV0BEG0"/>
<feature type="transmembrane region" description="Helical" evidence="1">
    <location>
        <begin position="209"/>
        <end position="235"/>
    </location>
</feature>
<keyword evidence="1" id="KW-0472">Membrane</keyword>
<feature type="transmembrane region" description="Helical" evidence="1">
    <location>
        <begin position="83"/>
        <end position="105"/>
    </location>
</feature>
<proteinExistence type="predicted"/>
<feature type="transmembrane region" description="Helical" evidence="1">
    <location>
        <begin position="117"/>
        <end position="146"/>
    </location>
</feature>
<name>A0AAV0BEG0_PHAPC</name>
<dbReference type="Proteomes" id="UP001153365">
    <property type="component" value="Unassembled WGS sequence"/>
</dbReference>
<feature type="transmembrane region" description="Helical" evidence="1">
    <location>
        <begin position="247"/>
        <end position="267"/>
    </location>
</feature>